<dbReference type="SUPFAM" id="SSF57196">
    <property type="entry name" value="EGF/Laminin"/>
    <property type="match status" value="1"/>
</dbReference>
<dbReference type="PROSITE" id="PS50026">
    <property type="entry name" value="EGF_3"/>
    <property type="match status" value="1"/>
</dbReference>
<dbReference type="PROSITE" id="PS00022">
    <property type="entry name" value="EGF_1"/>
    <property type="match status" value="1"/>
</dbReference>
<keyword evidence="1" id="KW-1015">Disulfide bond</keyword>
<gene>
    <name evidence="4" type="ORF">TSIB3V08_LOCUS10239</name>
</gene>
<evidence type="ECO:0000256" key="1">
    <source>
        <dbReference type="PROSITE-ProRule" id="PRU00076"/>
    </source>
</evidence>
<feature type="disulfide bond" evidence="1">
    <location>
        <begin position="151"/>
        <end position="160"/>
    </location>
</feature>
<keyword evidence="1" id="KW-0245">EGF-like domain</keyword>
<dbReference type="InterPro" id="IPR052638">
    <property type="entry name" value="PiggyBac_TE-derived"/>
</dbReference>
<evidence type="ECO:0000256" key="2">
    <source>
        <dbReference type="SAM" id="MobiDB-lite"/>
    </source>
</evidence>
<dbReference type="Pfam" id="PF13843">
    <property type="entry name" value="DDE_Tnp_1_7"/>
    <property type="match status" value="1"/>
</dbReference>
<feature type="region of interest" description="Disordered" evidence="2">
    <location>
        <begin position="839"/>
        <end position="865"/>
    </location>
</feature>
<dbReference type="PANTHER" id="PTHR47055:SF3">
    <property type="entry name" value="PHORBOL-ESTER_DAG-TYPE DOMAIN-CONTAINING PROTEIN"/>
    <property type="match status" value="1"/>
</dbReference>
<name>A0A7R9B683_TIMSH</name>
<dbReference type="AlphaFoldDB" id="A0A7R9B683"/>
<dbReference type="InterPro" id="IPR029526">
    <property type="entry name" value="PGBD"/>
</dbReference>
<dbReference type="EMBL" id="OC006596">
    <property type="protein sequence ID" value="CAD7266215.1"/>
    <property type="molecule type" value="Genomic_DNA"/>
</dbReference>
<feature type="domain" description="EGF-like" evidence="3">
    <location>
        <begin position="127"/>
        <end position="161"/>
    </location>
</feature>
<organism evidence="4">
    <name type="scientific">Timema shepardi</name>
    <name type="common">Walking stick</name>
    <dbReference type="NCBI Taxonomy" id="629360"/>
    <lineage>
        <taxon>Eukaryota</taxon>
        <taxon>Metazoa</taxon>
        <taxon>Ecdysozoa</taxon>
        <taxon>Arthropoda</taxon>
        <taxon>Hexapoda</taxon>
        <taxon>Insecta</taxon>
        <taxon>Pterygota</taxon>
        <taxon>Neoptera</taxon>
        <taxon>Polyneoptera</taxon>
        <taxon>Phasmatodea</taxon>
        <taxon>Timematodea</taxon>
        <taxon>Timematoidea</taxon>
        <taxon>Timematidae</taxon>
        <taxon>Timema</taxon>
    </lineage>
</organism>
<protein>
    <recommendedName>
        <fullName evidence="3">EGF-like domain-containing protein</fullName>
    </recommendedName>
</protein>
<sequence length="865" mass="97490">MTKLQKSSVKMSKSIPQLTIIIMYLKKMYKGGRIEGKEGWRTLQTSGGEEVRDGPRVFSKLGEGGNGTLLSIFLAGRTRGRASLPAGVDTPSVSLLYSARAEVADNDNSHSTSEVTCDAVAERPRPSPHICICRNGDLCNKTDTEDLTCECPEDFLGRLCEDYVLKTGSPGSGANKATIVVTIVVALLVQLISPGIAGLNNFESVSFRQGTEVTFDTPTFARNRPQIGAGCDNDVTQLCDNMLTSPGKTQISLSADEIAAILEEPVGLLEAEIYITPPDNPLLSDEDSGHEEETNFDHLSGNQLKAVSEARITKVVSGEIVTEEVQFFEELTSLEGFPGPKSYDPAPKSRILDPVSEASTSQEKKNKKPIRKWVRKDIKDVQSKTWTLPQFMAEDMTFELTLGEMRIFLAILLLTGYNPLPRYKMYWEMSDDGHNEAVSKAISRGRFENITKYLHMCDNTNLSASDKFAKNEKYDLFFDDFFTSLSLLDELKERGCTGTGAVRSNRVENAPLKESTVLKKCQEVHLIRKSKCYSRSDNRYIEVVTPSAIISCNSFMGGVDRLDVNISKLRIHFRMLFAFPINVSINNAWLIYRQMPRYKEQPWDFLGFTRQVTNFYFQKYSARKITRNPLTREFWMMLDMFIRKQIGVWSGLPVMGRADQDGQATAVVNIVDAVQTLKLSDLNVDQKYSVDKLKVVVTKFGRRLIVYIDGCAYMTAENINTLDVSDRHVIYKVKDRGYIEFYDSPLKYYPRGDLPVLCTRGRCDRVAQAYNTRHRPSRHRHQSTQRQSRLSRVLTDLNNIAKTSMLLLGLPYMNFSPGHDLEHDHDCESVCIVVASSVRRENGKSPPTSRSRFEPRFPVEQRGQS</sequence>
<evidence type="ECO:0000259" key="3">
    <source>
        <dbReference type="PROSITE" id="PS50026"/>
    </source>
</evidence>
<comment type="caution">
    <text evidence="1">Lacks conserved residue(s) required for the propagation of feature annotation.</text>
</comment>
<dbReference type="GO" id="GO:0043565">
    <property type="term" value="F:sequence-specific DNA binding"/>
    <property type="evidence" value="ECO:0007669"/>
    <property type="project" value="TreeGrafter"/>
</dbReference>
<evidence type="ECO:0000313" key="4">
    <source>
        <dbReference type="EMBL" id="CAD7266215.1"/>
    </source>
</evidence>
<reference evidence="4" key="1">
    <citation type="submission" date="2020-11" db="EMBL/GenBank/DDBJ databases">
        <authorList>
            <person name="Tran Van P."/>
        </authorList>
    </citation>
    <scope>NUCLEOTIDE SEQUENCE</scope>
</reference>
<dbReference type="InterPro" id="IPR000742">
    <property type="entry name" value="EGF"/>
</dbReference>
<feature type="region of interest" description="Disordered" evidence="2">
    <location>
        <begin position="338"/>
        <end position="367"/>
    </location>
</feature>
<accession>A0A7R9B683</accession>
<dbReference type="PANTHER" id="PTHR47055">
    <property type="entry name" value="DDE_TNP_1_7 DOMAIN-CONTAINING PROTEIN"/>
    <property type="match status" value="1"/>
</dbReference>
<proteinExistence type="predicted"/>